<dbReference type="Proteomes" id="UP000244201">
    <property type="component" value="Chromosome"/>
</dbReference>
<dbReference type="GO" id="GO:0016787">
    <property type="term" value="F:hydrolase activity"/>
    <property type="evidence" value="ECO:0007669"/>
    <property type="project" value="UniProtKB-KW"/>
</dbReference>
<dbReference type="Pfam" id="PF03372">
    <property type="entry name" value="Exo_endo_phos"/>
    <property type="match status" value="1"/>
</dbReference>
<keyword evidence="2" id="KW-0378">Hydrolase</keyword>
<dbReference type="InterPro" id="IPR036691">
    <property type="entry name" value="Endo/exonu/phosph_ase_sf"/>
</dbReference>
<evidence type="ECO:0000259" key="1">
    <source>
        <dbReference type="Pfam" id="PF03372"/>
    </source>
</evidence>
<proteinExistence type="predicted"/>
<name>A0A2R4TCK6_9ACTN</name>
<dbReference type="SUPFAM" id="SSF56219">
    <property type="entry name" value="DNase I-like"/>
    <property type="match status" value="1"/>
</dbReference>
<protein>
    <submittedName>
        <fullName evidence="2">Hydrolase</fullName>
    </submittedName>
</protein>
<dbReference type="InterPro" id="IPR005135">
    <property type="entry name" value="Endo/exonuclease/phosphatase"/>
</dbReference>
<dbReference type="KEGG" id="slk:SLUN_36440"/>
<organism evidence="2 3">
    <name type="scientific">Streptomyces lunaelactis</name>
    <dbReference type="NCBI Taxonomy" id="1535768"/>
    <lineage>
        <taxon>Bacteria</taxon>
        <taxon>Bacillati</taxon>
        <taxon>Actinomycetota</taxon>
        <taxon>Actinomycetes</taxon>
        <taxon>Kitasatosporales</taxon>
        <taxon>Streptomycetaceae</taxon>
        <taxon>Streptomyces</taxon>
    </lineage>
</organism>
<dbReference type="GeneID" id="55660740"/>
<dbReference type="PANTHER" id="PTHR42834">
    <property type="entry name" value="ENDONUCLEASE/EXONUCLEASE/PHOSPHATASE FAMILY PROTEIN (AFU_ORTHOLOGUE AFUA_3G09210)"/>
    <property type="match status" value="1"/>
</dbReference>
<dbReference type="RefSeq" id="WP_108154148.1">
    <property type="nucleotide sequence ID" value="NZ_CP026304.1"/>
</dbReference>
<dbReference type="PANTHER" id="PTHR42834:SF1">
    <property type="entry name" value="ENDONUCLEASE_EXONUCLEASE_PHOSPHATASE FAMILY PROTEIN (AFU_ORTHOLOGUE AFUA_3G09210)"/>
    <property type="match status" value="1"/>
</dbReference>
<feature type="domain" description="Endonuclease/exonuclease/phosphatase" evidence="1">
    <location>
        <begin position="124"/>
        <end position="358"/>
    </location>
</feature>
<dbReference type="AlphaFoldDB" id="A0A2R4TCK6"/>
<dbReference type="OrthoDB" id="1398885at2"/>
<accession>A0A2R4TCK6</accession>
<sequence>MTIRIATFNAENLFRRPRVFAVEDTSERRKTLEDFATLVSVLDHETYTAEDKEQIAGILEKYDVPDSLSKTRPILVNETRGGARLFKVKRGGAIEIIAKGRPHWVGWAELVRDDLNWDAVQNTGRVIAEVDADVLLTVEVEDRLALQRFSDQVLGDLMGAKQYPFNMLIDGNDSRGIDIGLFSRRPVTSIRSHIFDAESGRAIFSRDCPEFEVDLEGGKPLWILGNHFKSKGFGKPAVSANKRKAQAKRVKAIYEAALERSARVVVAGDLNDTPDSEPLGFLLAAGLQDAMDHGSYTGAPGTYGTGQSLKQKIDYLMFSPDLWRHVQAVEVERRGIWAPNTFKSFETVTSKATQASDHGALYADLEV</sequence>
<dbReference type="EMBL" id="CP026304">
    <property type="protein sequence ID" value="AVZ76858.1"/>
    <property type="molecule type" value="Genomic_DNA"/>
</dbReference>
<gene>
    <name evidence="2" type="ORF">SLUN_36440</name>
</gene>
<dbReference type="Gene3D" id="3.60.10.10">
    <property type="entry name" value="Endonuclease/exonuclease/phosphatase"/>
    <property type="match status" value="1"/>
</dbReference>
<evidence type="ECO:0000313" key="3">
    <source>
        <dbReference type="Proteomes" id="UP000244201"/>
    </source>
</evidence>
<keyword evidence="3" id="KW-1185">Reference proteome</keyword>
<evidence type="ECO:0000313" key="2">
    <source>
        <dbReference type="EMBL" id="AVZ76858.1"/>
    </source>
</evidence>
<reference evidence="2 3" key="1">
    <citation type="submission" date="2018-01" db="EMBL/GenBank/DDBJ databases">
        <title>Complete genome sequence of Streptomyces lunaelactis MM109T, a Ferroverdin A producer isolated from cave moonmilk deposits.</title>
        <authorList>
            <person name="Naome A."/>
            <person name="Martinet L."/>
            <person name="Maciejewska M."/>
            <person name="Anderssen S."/>
            <person name="Adam D."/>
            <person name="Tenconi E."/>
            <person name="Deflandre B."/>
            <person name="Arguelles-Arias A."/>
            <person name="Calusinska M."/>
            <person name="Copieters W."/>
            <person name="Karim L."/>
            <person name="Hanikenne M."/>
            <person name="Baurain D."/>
            <person name="van Wezel G."/>
            <person name="Smargiasso N."/>
            <person name="de Pauw E."/>
            <person name="Delfosse P."/>
            <person name="Rigali S."/>
        </authorList>
    </citation>
    <scope>NUCLEOTIDE SEQUENCE [LARGE SCALE GENOMIC DNA]</scope>
    <source>
        <strain evidence="2 3">MM109</strain>
    </source>
</reference>